<dbReference type="RefSeq" id="WP_204818626.1">
    <property type="nucleotide sequence ID" value="NZ_JANHOF010000005.1"/>
</dbReference>
<dbReference type="InterPro" id="IPR051450">
    <property type="entry name" value="Gfo/Idh/MocA_Oxidoreductases"/>
</dbReference>
<dbReference type="SUPFAM" id="SSF51735">
    <property type="entry name" value="NAD(P)-binding Rossmann-fold domains"/>
    <property type="match status" value="1"/>
</dbReference>
<dbReference type="InterPro" id="IPR055170">
    <property type="entry name" value="GFO_IDH_MocA-like_dom"/>
</dbReference>
<dbReference type="Proteomes" id="UP001589818">
    <property type="component" value="Unassembled WGS sequence"/>
</dbReference>
<proteinExistence type="predicted"/>
<name>A0ABV6JKS1_9BACL</name>
<dbReference type="Pfam" id="PF22725">
    <property type="entry name" value="GFO_IDH_MocA_C3"/>
    <property type="match status" value="1"/>
</dbReference>
<dbReference type="InterPro" id="IPR036291">
    <property type="entry name" value="NAD(P)-bd_dom_sf"/>
</dbReference>
<evidence type="ECO:0000259" key="2">
    <source>
        <dbReference type="Pfam" id="PF22725"/>
    </source>
</evidence>
<gene>
    <name evidence="3" type="ORF">ACFFJ8_34885</name>
</gene>
<dbReference type="Pfam" id="PF01408">
    <property type="entry name" value="GFO_IDH_MocA"/>
    <property type="match status" value="1"/>
</dbReference>
<dbReference type="Gene3D" id="3.30.360.10">
    <property type="entry name" value="Dihydrodipicolinate Reductase, domain 2"/>
    <property type="match status" value="1"/>
</dbReference>
<keyword evidence="4" id="KW-1185">Reference proteome</keyword>
<protein>
    <submittedName>
        <fullName evidence="3">Gfo/Idh/MocA family protein</fullName>
    </submittedName>
</protein>
<sequence>MRKIRTAVVGLNMGLQHAYAYDKAERADLRWVVDLDENRAAQVAEELGCGYATDWTKIVDDVDAVSICTPHHLHAPQSLQAIAAGKHVLLEKPIANTLEDCWKIIHAAEDKGVTFMMAYIVRFLPAVQRLKEAIDREEFGRAFNANCWIEGYMPPAPGSWFSRKEQLGGGVLFSHGCHYIDLLIWLLGNTVNVASLGTQLGTEWMEGEGTAHSVMKFESGALGYLETSWGMKYAYRPDLLHVHTKDALLMLDASVSKLDVMDASGRRTLIAPVEGETAGFNTQGEIEHFLDCIETGRTPDTDGYAAMKSHQAIWAMYEEQNRVQNYPGNSSLGSEVSGG</sequence>
<dbReference type="InterPro" id="IPR000683">
    <property type="entry name" value="Gfo/Idh/MocA-like_OxRdtase_N"/>
</dbReference>
<evidence type="ECO:0000259" key="1">
    <source>
        <dbReference type="Pfam" id="PF01408"/>
    </source>
</evidence>
<accession>A0ABV6JKS1</accession>
<feature type="domain" description="Gfo/Idh/MocA-like oxidoreductase N-terminal" evidence="1">
    <location>
        <begin position="4"/>
        <end position="119"/>
    </location>
</feature>
<dbReference type="Gene3D" id="3.40.50.720">
    <property type="entry name" value="NAD(P)-binding Rossmann-like Domain"/>
    <property type="match status" value="1"/>
</dbReference>
<dbReference type="PANTHER" id="PTHR43377">
    <property type="entry name" value="BILIVERDIN REDUCTASE A"/>
    <property type="match status" value="1"/>
</dbReference>
<dbReference type="SUPFAM" id="SSF55347">
    <property type="entry name" value="Glyceraldehyde-3-phosphate dehydrogenase-like, C-terminal domain"/>
    <property type="match status" value="1"/>
</dbReference>
<evidence type="ECO:0000313" key="3">
    <source>
        <dbReference type="EMBL" id="MFC0396522.1"/>
    </source>
</evidence>
<dbReference type="PANTHER" id="PTHR43377:SF1">
    <property type="entry name" value="BILIVERDIN REDUCTASE A"/>
    <property type="match status" value="1"/>
</dbReference>
<evidence type="ECO:0000313" key="4">
    <source>
        <dbReference type="Proteomes" id="UP001589818"/>
    </source>
</evidence>
<reference evidence="3 4" key="1">
    <citation type="submission" date="2024-09" db="EMBL/GenBank/DDBJ databases">
        <authorList>
            <person name="Sun Q."/>
            <person name="Mori K."/>
        </authorList>
    </citation>
    <scope>NUCLEOTIDE SEQUENCE [LARGE SCALE GENOMIC DNA]</scope>
    <source>
        <strain evidence="3 4">CCM 4839</strain>
    </source>
</reference>
<comment type="caution">
    <text evidence="3">The sequence shown here is derived from an EMBL/GenBank/DDBJ whole genome shotgun (WGS) entry which is preliminary data.</text>
</comment>
<feature type="domain" description="GFO/IDH/MocA-like oxidoreductase" evidence="2">
    <location>
        <begin position="127"/>
        <end position="239"/>
    </location>
</feature>
<organism evidence="3 4">
    <name type="scientific">Paenibacillus mendelii</name>
    <dbReference type="NCBI Taxonomy" id="206163"/>
    <lineage>
        <taxon>Bacteria</taxon>
        <taxon>Bacillati</taxon>
        <taxon>Bacillota</taxon>
        <taxon>Bacilli</taxon>
        <taxon>Bacillales</taxon>
        <taxon>Paenibacillaceae</taxon>
        <taxon>Paenibacillus</taxon>
    </lineage>
</organism>
<dbReference type="EMBL" id="JBHLVF010000061">
    <property type="protein sequence ID" value="MFC0396522.1"/>
    <property type="molecule type" value="Genomic_DNA"/>
</dbReference>